<keyword evidence="7" id="KW-0648">Protein biosynthesis</keyword>
<comment type="cofactor">
    <cofactor evidence="7 8">
        <name>Mg(2+)</name>
        <dbReference type="ChEBI" id="CHEBI:18420"/>
    </cofactor>
    <text evidence="7 8">Binds 3 Mg(2+) ions per subunit.</text>
</comment>
<evidence type="ECO:0000256" key="7">
    <source>
        <dbReference type="HAMAP-Rule" id="MF_00252"/>
    </source>
</evidence>
<dbReference type="HAMAP" id="MF_00252">
    <property type="entry name" value="Lys_tRNA_synth_class2"/>
    <property type="match status" value="1"/>
</dbReference>
<dbReference type="AlphaFoldDB" id="A0AAU7AZK0"/>
<dbReference type="Gene3D" id="2.40.50.140">
    <property type="entry name" value="Nucleic acid-binding proteins"/>
    <property type="match status" value="1"/>
</dbReference>
<evidence type="ECO:0000256" key="8">
    <source>
        <dbReference type="RuleBase" id="RU000336"/>
    </source>
</evidence>
<dbReference type="CDD" id="cd00775">
    <property type="entry name" value="LysRS_core"/>
    <property type="match status" value="1"/>
</dbReference>
<dbReference type="PANTHER" id="PTHR42918:SF15">
    <property type="entry name" value="LYSINE--TRNA LIGASE, CHLOROPLASTIC_MITOCHONDRIAL"/>
    <property type="match status" value="1"/>
</dbReference>
<accession>A0AAU7AZK0</accession>
<keyword evidence="5 7" id="KW-0030">Aminoacyl-tRNA synthetase</keyword>
<evidence type="ECO:0000256" key="2">
    <source>
        <dbReference type="ARBA" id="ARBA00022723"/>
    </source>
</evidence>
<comment type="catalytic activity">
    <reaction evidence="6 7 8">
        <text>tRNA(Lys) + L-lysine + ATP = L-lysyl-tRNA(Lys) + AMP + diphosphate</text>
        <dbReference type="Rhea" id="RHEA:20792"/>
        <dbReference type="Rhea" id="RHEA-COMP:9696"/>
        <dbReference type="Rhea" id="RHEA-COMP:9697"/>
        <dbReference type="ChEBI" id="CHEBI:30616"/>
        <dbReference type="ChEBI" id="CHEBI:32551"/>
        <dbReference type="ChEBI" id="CHEBI:33019"/>
        <dbReference type="ChEBI" id="CHEBI:78442"/>
        <dbReference type="ChEBI" id="CHEBI:78529"/>
        <dbReference type="ChEBI" id="CHEBI:456215"/>
        <dbReference type="EC" id="6.1.1.6"/>
    </reaction>
</comment>
<gene>
    <name evidence="7 10" type="primary">lysS</name>
    <name evidence="10" type="ORF">DSM112329_03958</name>
</gene>
<feature type="binding site" evidence="7">
    <location>
        <position position="411"/>
    </location>
    <ligand>
        <name>Mg(2+)</name>
        <dbReference type="ChEBI" id="CHEBI:18420"/>
        <label>1</label>
    </ligand>
</feature>
<dbReference type="InterPro" id="IPR044136">
    <property type="entry name" value="Lys-tRNA-ligase_II_N"/>
</dbReference>
<dbReference type="Gene3D" id="3.30.930.10">
    <property type="entry name" value="Bira Bifunctional Protein, Domain 2"/>
    <property type="match status" value="1"/>
</dbReference>
<keyword evidence="7" id="KW-0963">Cytoplasm</keyword>
<dbReference type="PROSITE" id="PS50862">
    <property type="entry name" value="AA_TRNA_LIGASE_II"/>
    <property type="match status" value="1"/>
</dbReference>
<dbReference type="SUPFAM" id="SSF50249">
    <property type="entry name" value="Nucleic acid-binding proteins"/>
    <property type="match status" value="1"/>
</dbReference>
<evidence type="ECO:0000256" key="5">
    <source>
        <dbReference type="ARBA" id="ARBA00023146"/>
    </source>
</evidence>
<dbReference type="GO" id="GO:0006430">
    <property type="term" value="P:lysyl-tRNA aminoacylation"/>
    <property type="evidence" value="ECO:0007669"/>
    <property type="project" value="UniProtKB-UniRule"/>
</dbReference>
<evidence type="ECO:0000256" key="4">
    <source>
        <dbReference type="ARBA" id="ARBA00022840"/>
    </source>
</evidence>
<dbReference type="EC" id="6.1.1.6" evidence="7"/>
<name>A0AAU7AZK0_9ACTN</name>
<evidence type="ECO:0000259" key="9">
    <source>
        <dbReference type="PROSITE" id="PS50862"/>
    </source>
</evidence>
<reference evidence="10" key="1">
    <citation type="submission" date="2022-12" db="EMBL/GenBank/DDBJ databases">
        <title>Paraconexibacter alkalitolerans sp. nov. and Baekduia alba sp. nov., isolated from soil and emended description of the genera Paraconexibacter (Chun et al., 2020) and Baekduia (An et al., 2020).</title>
        <authorList>
            <person name="Vieira S."/>
            <person name="Huber K.J."/>
            <person name="Geppert A."/>
            <person name="Wolf J."/>
            <person name="Neumann-Schaal M."/>
            <person name="Muesken M."/>
            <person name="Overmann J."/>
        </authorList>
    </citation>
    <scope>NUCLEOTIDE SEQUENCE</scope>
    <source>
        <strain evidence="10">AEG42_29</strain>
    </source>
</reference>
<dbReference type="InterPro" id="IPR004364">
    <property type="entry name" value="Aa-tRNA-synt_II"/>
</dbReference>
<dbReference type="EMBL" id="CP114014">
    <property type="protein sequence ID" value="XAY07079.1"/>
    <property type="molecule type" value="Genomic_DNA"/>
</dbReference>
<dbReference type="CDD" id="cd04322">
    <property type="entry name" value="LysRS_N"/>
    <property type="match status" value="1"/>
</dbReference>
<dbReference type="GO" id="GO:0005829">
    <property type="term" value="C:cytosol"/>
    <property type="evidence" value="ECO:0007669"/>
    <property type="project" value="TreeGrafter"/>
</dbReference>
<keyword evidence="4 7" id="KW-0067">ATP-binding</keyword>
<dbReference type="InterPro" id="IPR018149">
    <property type="entry name" value="Lys-tRNA-synth_II_C"/>
</dbReference>
<dbReference type="GO" id="GO:0000049">
    <property type="term" value="F:tRNA binding"/>
    <property type="evidence" value="ECO:0007669"/>
    <property type="project" value="TreeGrafter"/>
</dbReference>
<comment type="subcellular location">
    <subcellularLocation>
        <location evidence="7">Cytoplasm</location>
    </subcellularLocation>
</comment>
<dbReference type="InterPro" id="IPR045864">
    <property type="entry name" value="aa-tRNA-synth_II/BPL/LPL"/>
</dbReference>
<feature type="binding site" evidence="7">
    <location>
        <position position="411"/>
    </location>
    <ligand>
        <name>Mg(2+)</name>
        <dbReference type="ChEBI" id="CHEBI:18420"/>
        <label>2</label>
    </ligand>
</feature>
<dbReference type="InterPro" id="IPR006195">
    <property type="entry name" value="aa-tRNA-synth_II"/>
</dbReference>
<dbReference type="GO" id="GO:0004824">
    <property type="term" value="F:lysine-tRNA ligase activity"/>
    <property type="evidence" value="ECO:0007669"/>
    <property type="project" value="UniProtKB-UniRule"/>
</dbReference>
<dbReference type="InterPro" id="IPR002313">
    <property type="entry name" value="Lys-tRNA-ligase_II"/>
</dbReference>
<dbReference type="NCBIfam" id="NF001756">
    <property type="entry name" value="PRK00484.1"/>
    <property type="match status" value="1"/>
</dbReference>
<protein>
    <recommendedName>
        <fullName evidence="7">Lysine--tRNA ligase</fullName>
        <ecNumber evidence="7">6.1.1.6</ecNumber>
    </recommendedName>
    <alternativeName>
        <fullName evidence="7">Lysyl-tRNA synthetase</fullName>
        <shortName evidence="7">LysRS</shortName>
    </alternativeName>
</protein>
<evidence type="ECO:0000313" key="10">
    <source>
        <dbReference type="EMBL" id="XAY07079.1"/>
    </source>
</evidence>
<dbReference type="InterPro" id="IPR012340">
    <property type="entry name" value="NA-bd_OB-fold"/>
</dbReference>
<keyword evidence="7 8" id="KW-0460">Magnesium</keyword>
<dbReference type="PANTHER" id="PTHR42918">
    <property type="entry name" value="LYSYL-TRNA SYNTHETASE"/>
    <property type="match status" value="1"/>
</dbReference>
<comment type="similarity">
    <text evidence="7">Belongs to the class-II aminoacyl-tRNA synthetase family.</text>
</comment>
<dbReference type="KEGG" id="parq:DSM112329_03958"/>
<dbReference type="InterPro" id="IPR004365">
    <property type="entry name" value="NA-bd_OB_tRNA"/>
</dbReference>
<comment type="subunit">
    <text evidence="7">Homodimer.</text>
</comment>
<feature type="binding site" evidence="7">
    <location>
        <position position="404"/>
    </location>
    <ligand>
        <name>Mg(2+)</name>
        <dbReference type="ChEBI" id="CHEBI:18420"/>
        <label>1</label>
    </ligand>
</feature>
<dbReference type="PRINTS" id="PR00982">
    <property type="entry name" value="TRNASYNTHLYS"/>
</dbReference>
<dbReference type="GO" id="GO:0005524">
    <property type="term" value="F:ATP binding"/>
    <property type="evidence" value="ECO:0007669"/>
    <property type="project" value="UniProtKB-UniRule"/>
</dbReference>
<keyword evidence="2 7" id="KW-0479">Metal-binding</keyword>
<evidence type="ECO:0000256" key="6">
    <source>
        <dbReference type="ARBA" id="ARBA00048573"/>
    </source>
</evidence>
<evidence type="ECO:0000256" key="1">
    <source>
        <dbReference type="ARBA" id="ARBA00022598"/>
    </source>
</evidence>
<feature type="domain" description="Aminoacyl-transfer RNA synthetases class-II family profile" evidence="9">
    <location>
        <begin position="179"/>
        <end position="488"/>
    </location>
</feature>
<dbReference type="Pfam" id="PF00152">
    <property type="entry name" value="tRNA-synt_2"/>
    <property type="match status" value="1"/>
</dbReference>
<dbReference type="GO" id="GO:0000287">
    <property type="term" value="F:magnesium ion binding"/>
    <property type="evidence" value="ECO:0007669"/>
    <property type="project" value="UniProtKB-UniRule"/>
</dbReference>
<proteinExistence type="inferred from homology"/>
<dbReference type="SUPFAM" id="SSF55681">
    <property type="entry name" value="Class II aaRS and biotin synthetases"/>
    <property type="match status" value="1"/>
</dbReference>
<dbReference type="NCBIfam" id="TIGR00499">
    <property type="entry name" value="lysS_bact"/>
    <property type="match status" value="1"/>
</dbReference>
<sequence length="492" mass="54944">MSDDPQGAAPEHELLAVRRGKLDRLRAAGVDPFPHAYTGVTPIGDVRSAHADLEAGAETEIRYRIAGRLHARRGQGKMAFLDLDDRSGRLQLQAKRDVLGDELMDRVLDDLDLGDLVGVDGTVFCSRRGELSLRVESLDVLAKSLRPPPDKHHGLQDVEQRFRRRELDLIGNAESRALFVTRAKVISTVRRALDEDGFVEVETPILQPLYGGAMARPFVTHHNALDRDFYLRIATELYLKRLIVGGLERVYELGKDFRNEGVSFKHNPEFTMLEWYEAYADYEDAAARLESIVHAVSVAVGYEGELDFSPPWRRVSFVEAIQEATGVDIMAHPESADLAAAIKAAGLELKGVDDLTWPQLVDDLLSKHVEPNLKQPTFVMDYPVAISPFAKAHRTKPGLTERFEAFCDGMEIANAFTELNDPDVQRERFEAQVRFSEAGDEEAQPYDEVFVQALEQGMPPTGGLGLGIDRLVMLMTGVRTIREVVLFPAMRD</sequence>
<dbReference type="Pfam" id="PF01336">
    <property type="entry name" value="tRNA_anti-codon"/>
    <property type="match status" value="1"/>
</dbReference>
<keyword evidence="3 7" id="KW-0547">Nucleotide-binding</keyword>
<organism evidence="10">
    <name type="scientific">Paraconexibacter sp. AEG42_29</name>
    <dbReference type="NCBI Taxonomy" id="2997339"/>
    <lineage>
        <taxon>Bacteria</taxon>
        <taxon>Bacillati</taxon>
        <taxon>Actinomycetota</taxon>
        <taxon>Thermoleophilia</taxon>
        <taxon>Solirubrobacterales</taxon>
        <taxon>Paraconexibacteraceae</taxon>
        <taxon>Paraconexibacter</taxon>
    </lineage>
</organism>
<dbReference type="RefSeq" id="WP_354698287.1">
    <property type="nucleotide sequence ID" value="NZ_CP114014.1"/>
</dbReference>
<keyword evidence="1 7" id="KW-0436">Ligase</keyword>
<evidence type="ECO:0000256" key="3">
    <source>
        <dbReference type="ARBA" id="ARBA00022741"/>
    </source>
</evidence>